<organism evidence="1 2">
    <name type="scientific">Durusdinium trenchii</name>
    <dbReference type="NCBI Taxonomy" id="1381693"/>
    <lineage>
        <taxon>Eukaryota</taxon>
        <taxon>Sar</taxon>
        <taxon>Alveolata</taxon>
        <taxon>Dinophyceae</taxon>
        <taxon>Suessiales</taxon>
        <taxon>Symbiodiniaceae</taxon>
        <taxon>Durusdinium</taxon>
    </lineage>
</organism>
<gene>
    <name evidence="1" type="ORF">SCF082_LOCUS21606</name>
</gene>
<comment type="caution">
    <text evidence="1">The sequence shown here is derived from an EMBL/GenBank/DDBJ whole genome shotgun (WGS) entry which is preliminary data.</text>
</comment>
<dbReference type="Proteomes" id="UP001642464">
    <property type="component" value="Unassembled WGS sequence"/>
</dbReference>
<evidence type="ECO:0000313" key="1">
    <source>
        <dbReference type="EMBL" id="CAK9036134.1"/>
    </source>
</evidence>
<proteinExistence type="predicted"/>
<keyword evidence="2" id="KW-1185">Reference proteome</keyword>
<sequence length="239" mass="26381">MAMTQRCWTGAFNRSSTPCWQTRTQCPFCQRQLLPSPPLMRSSPFLGPPPKNHCPSMKKSLANYRRIKGGNKTVFDLSQAVSRGRGRCDLLQALGFFGRNRWSGATRERRSSSPSCIRYGDQQPQQGERYVFEEEALVYVASAAHLLFSYGRFFFAGSGPKGRELIFLAELVPGTSASQSPFGVGAWLTLLTGSGVSAKDHPSRYTDAGRWASEQLLGQFSRPVRGAGSSCEGGIWLRV</sequence>
<reference evidence="1 2" key="1">
    <citation type="submission" date="2024-02" db="EMBL/GenBank/DDBJ databases">
        <authorList>
            <person name="Chen Y."/>
            <person name="Shah S."/>
            <person name="Dougan E. K."/>
            <person name="Thang M."/>
            <person name="Chan C."/>
        </authorList>
    </citation>
    <scope>NUCLEOTIDE SEQUENCE [LARGE SCALE GENOMIC DNA]</scope>
</reference>
<name>A0ABP0LAE8_9DINO</name>
<dbReference type="EMBL" id="CAXAMM010015347">
    <property type="protein sequence ID" value="CAK9036134.1"/>
    <property type="molecule type" value="Genomic_DNA"/>
</dbReference>
<accession>A0ABP0LAE8</accession>
<evidence type="ECO:0000313" key="2">
    <source>
        <dbReference type="Proteomes" id="UP001642464"/>
    </source>
</evidence>
<protein>
    <submittedName>
        <fullName evidence="1">Uncharacterized protein</fullName>
    </submittedName>
</protein>